<reference evidence="3 5" key="2">
    <citation type="submission" date="2019-03" db="EMBL/GenBank/DDBJ databases">
        <title>Genomic Encyclopedia of Type Strains, Phase IV (KMG-IV): sequencing the most valuable type-strain genomes for metagenomic binning, comparative biology and taxonomic classification.</title>
        <authorList>
            <person name="Goeker M."/>
        </authorList>
    </citation>
    <scope>NUCLEOTIDE SEQUENCE [LARGE SCALE GENOMIC DNA]</scope>
    <source>
        <strain evidence="3 5">DSM 20580</strain>
    </source>
</reference>
<evidence type="ECO:0000313" key="5">
    <source>
        <dbReference type="Proteomes" id="UP000294641"/>
    </source>
</evidence>
<evidence type="ECO:0000313" key="3">
    <source>
        <dbReference type="EMBL" id="TDR34214.1"/>
    </source>
</evidence>
<name>A0A2U3A9X3_9BACL</name>
<evidence type="ECO:0000313" key="2">
    <source>
        <dbReference type="EMBL" id="STX11185.1"/>
    </source>
</evidence>
<keyword evidence="3" id="KW-0808">Transferase</keyword>
<organism evidence="2 4">
    <name type="scientific">Kurthia zopfii</name>
    <dbReference type="NCBI Taxonomy" id="1650"/>
    <lineage>
        <taxon>Bacteria</taxon>
        <taxon>Bacillati</taxon>
        <taxon>Bacillota</taxon>
        <taxon>Bacilli</taxon>
        <taxon>Bacillales</taxon>
        <taxon>Caryophanaceae</taxon>
        <taxon>Kurthia</taxon>
    </lineage>
</organism>
<dbReference type="Proteomes" id="UP000294641">
    <property type="component" value="Unassembled WGS sequence"/>
</dbReference>
<dbReference type="Proteomes" id="UP000254330">
    <property type="component" value="Unassembled WGS sequence"/>
</dbReference>
<gene>
    <name evidence="3" type="ORF">DFR61_1416</name>
    <name evidence="2" type="ORF">NCTC10597_02994</name>
</gene>
<dbReference type="InterPro" id="IPR029063">
    <property type="entry name" value="SAM-dependent_MTases_sf"/>
</dbReference>
<dbReference type="GO" id="GO:0032259">
    <property type="term" value="P:methylation"/>
    <property type="evidence" value="ECO:0007669"/>
    <property type="project" value="UniProtKB-KW"/>
</dbReference>
<dbReference type="InterPro" id="IPR041698">
    <property type="entry name" value="Methyltransf_25"/>
</dbReference>
<dbReference type="RefSeq" id="WP_109350649.1">
    <property type="nucleotide sequence ID" value="NZ_BJUE01000047.1"/>
</dbReference>
<sequence>MNKWQERFDTVEYMYGIEPNEFVKQHHAVFKGSKKLGAFAEGEGRNAVFLSTKGYMLTAFDYAQSGLDKARKLAAENHVHVATRLVDLLQDETPVEEFNGAVMIFGHFPKEHQKPVFDRVVNSVVKGGRIMMEVYSEEQLSYKTGGPQSLDMLYNAQDVLKWCNDYKIEHFYTGEVERNEGALHTGKAHVIQFIIQK</sequence>
<dbReference type="AlphaFoldDB" id="A0A2U3A9X3"/>
<protein>
    <submittedName>
        <fullName evidence="3">Methyltransferase family protein</fullName>
    </submittedName>
    <submittedName>
        <fullName evidence="2">Uncharacterized protein/domain, possibly involved in tellurite resistance</fullName>
    </submittedName>
</protein>
<reference evidence="2 4" key="1">
    <citation type="submission" date="2018-06" db="EMBL/GenBank/DDBJ databases">
        <authorList>
            <consortium name="Pathogen Informatics"/>
            <person name="Doyle S."/>
        </authorList>
    </citation>
    <scope>NUCLEOTIDE SEQUENCE [LARGE SCALE GENOMIC DNA]</scope>
    <source>
        <strain evidence="2 4">NCTC10597</strain>
    </source>
</reference>
<evidence type="ECO:0000313" key="4">
    <source>
        <dbReference type="Proteomes" id="UP000254330"/>
    </source>
</evidence>
<dbReference type="EMBL" id="UGNP01000001">
    <property type="protein sequence ID" value="STX11185.1"/>
    <property type="molecule type" value="Genomic_DNA"/>
</dbReference>
<keyword evidence="3" id="KW-0489">Methyltransferase</keyword>
<evidence type="ECO:0000259" key="1">
    <source>
        <dbReference type="Pfam" id="PF13649"/>
    </source>
</evidence>
<feature type="domain" description="Methyltransferase" evidence="1">
    <location>
        <begin position="40"/>
        <end position="128"/>
    </location>
</feature>
<dbReference type="OrthoDB" id="9804312at2"/>
<dbReference type="SUPFAM" id="SSF53335">
    <property type="entry name" value="S-adenosyl-L-methionine-dependent methyltransferases"/>
    <property type="match status" value="1"/>
</dbReference>
<accession>A0A2U3A9X3</accession>
<keyword evidence="5" id="KW-1185">Reference proteome</keyword>
<dbReference type="Gene3D" id="3.40.50.150">
    <property type="entry name" value="Vaccinia Virus protein VP39"/>
    <property type="match status" value="1"/>
</dbReference>
<dbReference type="Pfam" id="PF13649">
    <property type="entry name" value="Methyltransf_25"/>
    <property type="match status" value="1"/>
</dbReference>
<dbReference type="EMBL" id="SNZG01000041">
    <property type="protein sequence ID" value="TDR34214.1"/>
    <property type="molecule type" value="Genomic_DNA"/>
</dbReference>
<comment type="caution">
    <text evidence="2">The sequence shown here is derived from an EMBL/GenBank/DDBJ whole genome shotgun (WGS) entry which is preliminary data.</text>
</comment>
<proteinExistence type="predicted"/>
<dbReference type="GO" id="GO:0008168">
    <property type="term" value="F:methyltransferase activity"/>
    <property type="evidence" value="ECO:0007669"/>
    <property type="project" value="UniProtKB-KW"/>
</dbReference>